<dbReference type="InterPro" id="IPR036388">
    <property type="entry name" value="WH-like_DNA-bd_sf"/>
</dbReference>
<protein>
    <recommendedName>
        <fullName evidence="4">HTH marR-type domain-containing protein</fullName>
    </recommendedName>
</protein>
<feature type="compositionally biased region" description="Polar residues" evidence="1">
    <location>
        <begin position="314"/>
        <end position="324"/>
    </location>
</feature>
<dbReference type="InterPro" id="IPR011991">
    <property type="entry name" value="ArsR-like_HTH"/>
</dbReference>
<feature type="compositionally biased region" description="Low complexity" evidence="1">
    <location>
        <begin position="150"/>
        <end position="172"/>
    </location>
</feature>
<dbReference type="EMBL" id="JBHLUH010000064">
    <property type="protein sequence ID" value="MFC0532138.1"/>
    <property type="molecule type" value="Genomic_DNA"/>
</dbReference>
<name>A0ABV6MCP4_9ACTN</name>
<dbReference type="Proteomes" id="UP001589867">
    <property type="component" value="Unassembled WGS sequence"/>
</dbReference>
<dbReference type="InterPro" id="IPR036390">
    <property type="entry name" value="WH_DNA-bd_sf"/>
</dbReference>
<feature type="region of interest" description="Disordered" evidence="1">
    <location>
        <begin position="74"/>
        <end position="236"/>
    </location>
</feature>
<reference evidence="2 3" key="1">
    <citation type="submission" date="2024-09" db="EMBL/GenBank/DDBJ databases">
        <authorList>
            <person name="Sun Q."/>
            <person name="Mori K."/>
        </authorList>
    </citation>
    <scope>NUCLEOTIDE SEQUENCE [LARGE SCALE GENOMIC DNA]</scope>
    <source>
        <strain evidence="2 3">TBRC 3947</strain>
    </source>
</reference>
<evidence type="ECO:0000256" key="1">
    <source>
        <dbReference type="SAM" id="MobiDB-lite"/>
    </source>
</evidence>
<feature type="compositionally biased region" description="Basic and acidic residues" evidence="1">
    <location>
        <begin position="76"/>
        <end position="88"/>
    </location>
</feature>
<evidence type="ECO:0008006" key="4">
    <source>
        <dbReference type="Google" id="ProtNLM"/>
    </source>
</evidence>
<feature type="compositionally biased region" description="Polar residues" evidence="1">
    <location>
        <begin position="10"/>
        <end position="19"/>
    </location>
</feature>
<feature type="compositionally biased region" description="Low complexity" evidence="1">
    <location>
        <begin position="204"/>
        <end position="230"/>
    </location>
</feature>
<sequence length="324" mass="32801">MRASIKSRTRTPYTKSSMGGTMDKPNTPDTSGDEPVEAVAAAIGRLGEATAAKIAEETGQGYSTVTARLRTLEAAGRAEKTRGADRRTYWRLPATPPAPAGTSHTIPAADGDVPEPLPEAGDTPTGANAPDNAPPTLAGGDTDTEDAPSTAEAPDQDTAAATAPAPTSTDSPADPPLNPTGTDTEATNNEQTSSDAAEPPPAEPTSTGEEPTAPSSTDSPATTSTAAGAAAKRRPPGHLAKVALSIMRANPTTVYTVTQMARLIDQADADHGYGKASAGAVVLALDNLTDAGQAERLTDKTAKFKLAPPGTPAAVSTQHTEPHA</sequence>
<keyword evidence="3" id="KW-1185">Reference proteome</keyword>
<feature type="region of interest" description="Disordered" evidence="1">
    <location>
        <begin position="305"/>
        <end position="324"/>
    </location>
</feature>
<feature type="region of interest" description="Disordered" evidence="1">
    <location>
        <begin position="1"/>
        <end position="34"/>
    </location>
</feature>
<dbReference type="SUPFAM" id="SSF46785">
    <property type="entry name" value="Winged helix' DNA-binding domain"/>
    <property type="match status" value="1"/>
</dbReference>
<accession>A0ABV6MCP4</accession>
<gene>
    <name evidence="2" type="ORF">ACFFIA_31265</name>
</gene>
<dbReference type="CDD" id="cd00090">
    <property type="entry name" value="HTH_ARSR"/>
    <property type="match status" value="1"/>
</dbReference>
<proteinExistence type="predicted"/>
<dbReference type="Gene3D" id="1.10.10.10">
    <property type="entry name" value="Winged helix-like DNA-binding domain superfamily/Winged helix DNA-binding domain"/>
    <property type="match status" value="1"/>
</dbReference>
<evidence type="ECO:0000313" key="3">
    <source>
        <dbReference type="Proteomes" id="UP001589867"/>
    </source>
</evidence>
<evidence type="ECO:0000313" key="2">
    <source>
        <dbReference type="EMBL" id="MFC0532138.1"/>
    </source>
</evidence>
<feature type="compositionally biased region" description="Polar residues" evidence="1">
    <location>
        <begin position="179"/>
        <end position="191"/>
    </location>
</feature>
<comment type="caution">
    <text evidence="2">The sequence shown here is derived from an EMBL/GenBank/DDBJ whole genome shotgun (WGS) entry which is preliminary data.</text>
</comment>
<dbReference type="RefSeq" id="WP_377257695.1">
    <property type="nucleotide sequence ID" value="NZ_JBHLUH010000064.1"/>
</dbReference>
<organism evidence="2 3">
    <name type="scientific">Phytohabitans kaempferiae</name>
    <dbReference type="NCBI Taxonomy" id="1620943"/>
    <lineage>
        <taxon>Bacteria</taxon>
        <taxon>Bacillati</taxon>
        <taxon>Actinomycetota</taxon>
        <taxon>Actinomycetes</taxon>
        <taxon>Micromonosporales</taxon>
        <taxon>Micromonosporaceae</taxon>
    </lineage>
</organism>